<protein>
    <submittedName>
        <fullName evidence="2">Uncharacterized protein</fullName>
    </submittedName>
</protein>
<evidence type="ECO:0000313" key="3">
    <source>
        <dbReference type="Proteomes" id="UP001610432"/>
    </source>
</evidence>
<feature type="region of interest" description="Disordered" evidence="1">
    <location>
        <begin position="1"/>
        <end position="57"/>
    </location>
</feature>
<proteinExistence type="predicted"/>
<feature type="compositionally biased region" description="Polar residues" evidence="1">
    <location>
        <begin position="28"/>
        <end position="46"/>
    </location>
</feature>
<evidence type="ECO:0000256" key="1">
    <source>
        <dbReference type="SAM" id="MobiDB-lite"/>
    </source>
</evidence>
<comment type="caution">
    <text evidence="2">The sequence shown here is derived from an EMBL/GenBank/DDBJ whole genome shotgun (WGS) entry which is preliminary data.</text>
</comment>
<dbReference type="EMBL" id="JBFXLQ010000013">
    <property type="protein sequence ID" value="KAL2868667.1"/>
    <property type="molecule type" value="Genomic_DNA"/>
</dbReference>
<keyword evidence="3" id="KW-1185">Reference proteome</keyword>
<feature type="compositionally biased region" description="Polar residues" evidence="1">
    <location>
        <begin position="1"/>
        <end position="21"/>
    </location>
</feature>
<name>A0ABR4LWA0_9EURO</name>
<dbReference type="GeneID" id="98150148"/>
<dbReference type="Proteomes" id="UP001610432">
    <property type="component" value="Unassembled WGS sequence"/>
</dbReference>
<evidence type="ECO:0000313" key="2">
    <source>
        <dbReference type="EMBL" id="KAL2868667.1"/>
    </source>
</evidence>
<accession>A0ABR4LWA0</accession>
<gene>
    <name evidence="2" type="ORF">BJX67DRAFT_48371</name>
</gene>
<dbReference type="RefSeq" id="XP_070887646.1">
    <property type="nucleotide sequence ID" value="XM_071035076.1"/>
</dbReference>
<reference evidence="2 3" key="1">
    <citation type="submission" date="2024-07" db="EMBL/GenBank/DDBJ databases">
        <title>Section-level genome sequencing and comparative genomics of Aspergillus sections Usti and Cavernicolus.</title>
        <authorList>
            <consortium name="Lawrence Berkeley National Laboratory"/>
            <person name="Nybo J.L."/>
            <person name="Vesth T.C."/>
            <person name="Theobald S."/>
            <person name="Frisvad J.C."/>
            <person name="Larsen T.O."/>
            <person name="Kjaerboelling I."/>
            <person name="Rothschild-Mancinelli K."/>
            <person name="Lyhne E.K."/>
            <person name="Kogle M.E."/>
            <person name="Barry K."/>
            <person name="Clum A."/>
            <person name="Na H."/>
            <person name="Ledsgaard L."/>
            <person name="Lin J."/>
            <person name="Lipzen A."/>
            <person name="Kuo A."/>
            <person name="Riley R."/>
            <person name="Mondo S."/>
            <person name="Labutti K."/>
            <person name="Haridas S."/>
            <person name="Pangalinan J."/>
            <person name="Salamov A.A."/>
            <person name="Simmons B.A."/>
            <person name="Magnuson J.K."/>
            <person name="Chen J."/>
            <person name="Drula E."/>
            <person name="Henrissat B."/>
            <person name="Wiebenga A."/>
            <person name="Lubbers R.J."/>
            <person name="Gomes A.C."/>
            <person name="Macurrencykelacurrency M.R."/>
            <person name="Stajich J."/>
            <person name="Grigoriev I.V."/>
            <person name="Mortensen U.H."/>
            <person name="De Vries R.P."/>
            <person name="Baker S.E."/>
            <person name="Andersen M.R."/>
        </authorList>
    </citation>
    <scope>NUCLEOTIDE SEQUENCE [LARGE SCALE GENOMIC DNA]</scope>
    <source>
        <strain evidence="2 3">CBS 449.75</strain>
    </source>
</reference>
<organism evidence="2 3">
    <name type="scientific">Aspergillus lucknowensis</name>
    <dbReference type="NCBI Taxonomy" id="176173"/>
    <lineage>
        <taxon>Eukaryota</taxon>
        <taxon>Fungi</taxon>
        <taxon>Dikarya</taxon>
        <taxon>Ascomycota</taxon>
        <taxon>Pezizomycotina</taxon>
        <taxon>Eurotiomycetes</taxon>
        <taxon>Eurotiomycetidae</taxon>
        <taxon>Eurotiales</taxon>
        <taxon>Aspergillaceae</taxon>
        <taxon>Aspergillus</taxon>
        <taxon>Aspergillus subgen. Nidulantes</taxon>
    </lineage>
</organism>
<sequence length="150" mass="16252">MHIHTVTSHALSIPTDPTTTHPYILTHPSRTSAPQPQQDSHSSKGYTQPGAARPHRSGQIRIQCVRGRFHIAVGMENTPGLSARPTFAGFEDEEERVGAGDDLWGGDGEAGEAGLGFGFGGICCIYTCKVGWCWREGVVELVRIDLDHDD</sequence>